<comment type="caution">
    <text evidence="2">The sequence shown here is derived from an EMBL/GenBank/DDBJ whole genome shotgun (WGS) entry which is preliminary data.</text>
</comment>
<dbReference type="AlphaFoldDB" id="A0AAV4XWK1"/>
<organism evidence="2 3">
    <name type="scientific">Caerostris extrusa</name>
    <name type="common">Bark spider</name>
    <name type="synonym">Caerostris bankana</name>
    <dbReference type="NCBI Taxonomy" id="172846"/>
    <lineage>
        <taxon>Eukaryota</taxon>
        <taxon>Metazoa</taxon>
        <taxon>Ecdysozoa</taxon>
        <taxon>Arthropoda</taxon>
        <taxon>Chelicerata</taxon>
        <taxon>Arachnida</taxon>
        <taxon>Araneae</taxon>
        <taxon>Araneomorphae</taxon>
        <taxon>Entelegynae</taxon>
        <taxon>Araneoidea</taxon>
        <taxon>Araneidae</taxon>
        <taxon>Caerostris</taxon>
    </lineage>
</organism>
<protein>
    <submittedName>
        <fullName evidence="2">Uncharacterized protein</fullName>
    </submittedName>
</protein>
<evidence type="ECO:0000256" key="1">
    <source>
        <dbReference type="SAM" id="MobiDB-lite"/>
    </source>
</evidence>
<dbReference type="EMBL" id="BPLR01018280">
    <property type="protein sequence ID" value="GIY98311.1"/>
    <property type="molecule type" value="Genomic_DNA"/>
</dbReference>
<feature type="region of interest" description="Disordered" evidence="1">
    <location>
        <begin position="63"/>
        <end position="98"/>
    </location>
</feature>
<reference evidence="2 3" key="1">
    <citation type="submission" date="2021-06" db="EMBL/GenBank/DDBJ databases">
        <title>Caerostris extrusa draft genome.</title>
        <authorList>
            <person name="Kono N."/>
            <person name="Arakawa K."/>
        </authorList>
    </citation>
    <scope>NUCLEOTIDE SEQUENCE [LARGE SCALE GENOMIC DNA]</scope>
</reference>
<gene>
    <name evidence="2" type="ORF">CEXT_170941</name>
</gene>
<sequence length="98" mass="10675">MTGNRISMLRSEDFKQVVDLGLCAYGTTTLGKWTATSSFTSAIISCSLISARTRFTLYRAAMENSTNSQDPSEGVLKSNRHKSGPSSIEERSPLRLPG</sequence>
<evidence type="ECO:0000313" key="2">
    <source>
        <dbReference type="EMBL" id="GIY98311.1"/>
    </source>
</evidence>
<name>A0AAV4XWK1_CAEEX</name>
<accession>A0AAV4XWK1</accession>
<dbReference type="Proteomes" id="UP001054945">
    <property type="component" value="Unassembled WGS sequence"/>
</dbReference>
<proteinExistence type="predicted"/>
<keyword evidence="3" id="KW-1185">Reference proteome</keyword>
<evidence type="ECO:0000313" key="3">
    <source>
        <dbReference type="Proteomes" id="UP001054945"/>
    </source>
</evidence>
<feature type="compositionally biased region" description="Basic and acidic residues" evidence="1">
    <location>
        <begin position="88"/>
        <end position="98"/>
    </location>
</feature>